<dbReference type="HOGENOM" id="CLU_2648719_0_0_6"/>
<dbReference type="EMBL" id="CP000800">
    <property type="protein sequence ID" value="ABV17462.1"/>
    <property type="molecule type" value="Genomic_DNA"/>
</dbReference>
<protein>
    <submittedName>
        <fullName evidence="1">Uncharacterized protein</fullName>
    </submittedName>
</protein>
<evidence type="ECO:0000313" key="1">
    <source>
        <dbReference type="EMBL" id="ABV17462.1"/>
    </source>
</evidence>
<name>A7ZQY6_ECO24</name>
<evidence type="ECO:0000313" key="2">
    <source>
        <dbReference type="Proteomes" id="UP000001122"/>
    </source>
</evidence>
<gene>
    <name evidence="1" type="ordered locus">EcE24377A_3202</name>
</gene>
<dbReference type="KEGG" id="ecw:EcE24377A_3202"/>
<organism evidence="1 2">
    <name type="scientific">Escherichia coli O139:H28 (strain E24377A / ETEC)</name>
    <dbReference type="NCBI Taxonomy" id="331111"/>
    <lineage>
        <taxon>Bacteria</taxon>
        <taxon>Pseudomonadati</taxon>
        <taxon>Pseudomonadota</taxon>
        <taxon>Gammaproteobacteria</taxon>
        <taxon>Enterobacterales</taxon>
        <taxon>Enterobacteriaceae</taxon>
        <taxon>Escherichia</taxon>
    </lineage>
</organism>
<proteinExistence type="predicted"/>
<dbReference type="AlphaFoldDB" id="A7ZQY6"/>
<sequence length="76" mass="8348">MTLGRWIACIKHGFDTKIGWPGMPLWSGSIAPSFRNDQIFLKISMVRVGMSPWVRKQCSVCTAGTAAFTDVSKPCA</sequence>
<reference evidence="2" key="1">
    <citation type="journal article" date="2008" name="J. Bacteriol.">
        <title>The pangenome structure of Escherichia coli: comparative genomic analysis of E. coli commensal and pathogenic isolates.</title>
        <authorList>
            <person name="Rasko D.A."/>
            <person name="Rosovitz M.J."/>
            <person name="Myers G.S."/>
            <person name="Mongodin E.F."/>
            <person name="Fricke W.F."/>
            <person name="Gajer P."/>
            <person name="Crabtree J."/>
            <person name="Sebaihia M."/>
            <person name="Thomson N.R."/>
            <person name="Chaudhuri R."/>
            <person name="Henderson I.R."/>
            <person name="Sperandio V."/>
            <person name="Ravel J."/>
        </authorList>
    </citation>
    <scope>NUCLEOTIDE SEQUENCE [LARGE SCALE GENOMIC DNA]</scope>
    <source>
        <strain evidence="2">E24377A / ETEC</strain>
    </source>
</reference>
<dbReference type="Proteomes" id="UP000001122">
    <property type="component" value="Chromosome"/>
</dbReference>
<keyword evidence="2" id="KW-1185">Reference proteome</keyword>
<accession>A7ZQY6</accession>